<dbReference type="InterPro" id="IPR006976">
    <property type="entry name" value="VanZ-like"/>
</dbReference>
<sequence>MYTPVGVTFKGSDKVGHLLAYFVFTIVWFLFFFFSKRQSRKFKTSYIWSASFGFVYGIFMEIFQATLTSYRSPDWKDVIANTGGIVLAMFLLIILKNKIVIYKTNL</sequence>
<organism evidence="3 4">
    <name type="scientific">Aquimarina litoralis</name>
    <dbReference type="NCBI Taxonomy" id="584605"/>
    <lineage>
        <taxon>Bacteria</taxon>
        <taxon>Pseudomonadati</taxon>
        <taxon>Bacteroidota</taxon>
        <taxon>Flavobacteriia</taxon>
        <taxon>Flavobacteriales</taxon>
        <taxon>Flavobacteriaceae</taxon>
        <taxon>Aquimarina</taxon>
    </lineage>
</organism>
<accession>A0ABP3TUY7</accession>
<evidence type="ECO:0000313" key="3">
    <source>
        <dbReference type="EMBL" id="GAA0717181.1"/>
    </source>
</evidence>
<protein>
    <recommendedName>
        <fullName evidence="2">VanZ-like domain-containing protein</fullName>
    </recommendedName>
</protein>
<dbReference type="Proteomes" id="UP001501758">
    <property type="component" value="Unassembled WGS sequence"/>
</dbReference>
<feature type="transmembrane region" description="Helical" evidence="1">
    <location>
        <begin position="46"/>
        <end position="66"/>
    </location>
</feature>
<dbReference type="RefSeq" id="WP_343911613.1">
    <property type="nucleotide sequence ID" value="NZ_BAAAGE010000001.1"/>
</dbReference>
<dbReference type="EMBL" id="BAAAGE010000001">
    <property type="protein sequence ID" value="GAA0717181.1"/>
    <property type="molecule type" value="Genomic_DNA"/>
</dbReference>
<dbReference type="PANTHER" id="PTHR28008:SF1">
    <property type="entry name" value="DOMAIN PROTEIN, PUTATIVE (AFU_ORTHOLOGUE AFUA_3G10980)-RELATED"/>
    <property type="match status" value="1"/>
</dbReference>
<keyword evidence="4" id="KW-1185">Reference proteome</keyword>
<comment type="caution">
    <text evidence="3">The sequence shown here is derived from an EMBL/GenBank/DDBJ whole genome shotgun (WGS) entry which is preliminary data.</text>
</comment>
<dbReference type="NCBIfam" id="NF037970">
    <property type="entry name" value="vanZ_1"/>
    <property type="match status" value="1"/>
</dbReference>
<feature type="transmembrane region" description="Helical" evidence="1">
    <location>
        <begin position="15"/>
        <end position="34"/>
    </location>
</feature>
<proteinExistence type="predicted"/>
<feature type="domain" description="VanZ-like" evidence="2">
    <location>
        <begin position="19"/>
        <end position="95"/>
    </location>
</feature>
<gene>
    <name evidence="3" type="ORF">GCM10009430_13780</name>
</gene>
<dbReference type="PANTHER" id="PTHR28008">
    <property type="entry name" value="DOMAIN PROTEIN, PUTATIVE (AFU_ORTHOLOGUE AFUA_3G10980)-RELATED"/>
    <property type="match status" value="1"/>
</dbReference>
<name>A0ABP3TUY7_9FLAO</name>
<reference evidence="4" key="1">
    <citation type="journal article" date="2019" name="Int. J. Syst. Evol. Microbiol.">
        <title>The Global Catalogue of Microorganisms (GCM) 10K type strain sequencing project: providing services to taxonomists for standard genome sequencing and annotation.</title>
        <authorList>
            <consortium name="The Broad Institute Genomics Platform"/>
            <consortium name="The Broad Institute Genome Sequencing Center for Infectious Disease"/>
            <person name="Wu L."/>
            <person name="Ma J."/>
        </authorList>
    </citation>
    <scope>NUCLEOTIDE SEQUENCE [LARGE SCALE GENOMIC DNA]</scope>
    <source>
        <strain evidence="4">JCM 15974</strain>
    </source>
</reference>
<dbReference type="Pfam" id="PF04892">
    <property type="entry name" value="VanZ"/>
    <property type="match status" value="1"/>
</dbReference>
<keyword evidence="1" id="KW-0472">Membrane</keyword>
<evidence type="ECO:0000259" key="2">
    <source>
        <dbReference type="Pfam" id="PF04892"/>
    </source>
</evidence>
<evidence type="ECO:0000313" key="4">
    <source>
        <dbReference type="Proteomes" id="UP001501758"/>
    </source>
</evidence>
<feature type="transmembrane region" description="Helical" evidence="1">
    <location>
        <begin position="78"/>
        <end position="95"/>
    </location>
</feature>
<keyword evidence="1" id="KW-1133">Transmembrane helix</keyword>
<evidence type="ECO:0000256" key="1">
    <source>
        <dbReference type="SAM" id="Phobius"/>
    </source>
</evidence>
<keyword evidence="1" id="KW-0812">Transmembrane</keyword>